<reference evidence="1" key="1">
    <citation type="submission" date="2021-06" db="EMBL/GenBank/DDBJ databases">
        <authorList>
            <person name="Kallberg Y."/>
            <person name="Tangrot J."/>
            <person name="Rosling A."/>
        </authorList>
    </citation>
    <scope>NUCLEOTIDE SEQUENCE</scope>
    <source>
        <strain evidence="1">CL356</strain>
    </source>
</reference>
<accession>A0ACA9LML6</accession>
<evidence type="ECO:0000313" key="2">
    <source>
        <dbReference type="Proteomes" id="UP000789525"/>
    </source>
</evidence>
<sequence>ELVHIENVLASKDAELKQMKDDLVLKTSEIYSLKSKLLSEPIKVDGKADKKKILNSIL</sequence>
<comment type="caution">
    <text evidence="1">The sequence shown here is derived from an EMBL/GenBank/DDBJ whole genome shotgun (WGS) entry which is preliminary data.</text>
</comment>
<protein>
    <submittedName>
        <fullName evidence="1">15102_t:CDS:1</fullName>
    </submittedName>
</protein>
<keyword evidence="2" id="KW-1185">Reference proteome</keyword>
<gene>
    <name evidence="1" type="ORF">ACOLOM_LOCUS4248</name>
</gene>
<evidence type="ECO:0000313" key="1">
    <source>
        <dbReference type="EMBL" id="CAG8535376.1"/>
    </source>
</evidence>
<name>A0ACA9LML6_9GLOM</name>
<feature type="non-terminal residue" evidence="1">
    <location>
        <position position="1"/>
    </location>
</feature>
<organism evidence="1 2">
    <name type="scientific">Acaulospora colombiana</name>
    <dbReference type="NCBI Taxonomy" id="27376"/>
    <lineage>
        <taxon>Eukaryota</taxon>
        <taxon>Fungi</taxon>
        <taxon>Fungi incertae sedis</taxon>
        <taxon>Mucoromycota</taxon>
        <taxon>Glomeromycotina</taxon>
        <taxon>Glomeromycetes</taxon>
        <taxon>Diversisporales</taxon>
        <taxon>Acaulosporaceae</taxon>
        <taxon>Acaulospora</taxon>
    </lineage>
</organism>
<proteinExistence type="predicted"/>
<dbReference type="EMBL" id="CAJVPT010006867">
    <property type="protein sequence ID" value="CAG8535376.1"/>
    <property type="molecule type" value="Genomic_DNA"/>
</dbReference>
<dbReference type="Proteomes" id="UP000789525">
    <property type="component" value="Unassembled WGS sequence"/>
</dbReference>